<feature type="compositionally biased region" description="Low complexity" evidence="1">
    <location>
        <begin position="179"/>
        <end position="188"/>
    </location>
</feature>
<dbReference type="AlphaFoldDB" id="A0A835WG77"/>
<evidence type="ECO:0000259" key="2">
    <source>
        <dbReference type="Pfam" id="PF05548"/>
    </source>
</evidence>
<protein>
    <recommendedName>
        <fullName evidence="2">Peptidase M11 gametolysin domain-containing protein</fullName>
    </recommendedName>
</protein>
<evidence type="ECO:0000313" key="3">
    <source>
        <dbReference type="EMBL" id="KAG2446831.1"/>
    </source>
</evidence>
<name>A0A835WG77_9CHLO</name>
<proteinExistence type="predicted"/>
<evidence type="ECO:0000313" key="4">
    <source>
        <dbReference type="Proteomes" id="UP000613740"/>
    </source>
</evidence>
<dbReference type="Proteomes" id="UP000613740">
    <property type="component" value="Unassembled WGS sequence"/>
</dbReference>
<feature type="domain" description="Peptidase M11 gametolysin" evidence="2">
    <location>
        <begin position="311"/>
        <end position="598"/>
    </location>
</feature>
<gene>
    <name evidence="3" type="ORF">HYH02_008391</name>
</gene>
<dbReference type="InterPro" id="IPR008752">
    <property type="entry name" value="Peptidase_M11"/>
</dbReference>
<comment type="caution">
    <text evidence="3">The sequence shown here is derived from an EMBL/GenBank/DDBJ whole genome shotgun (WGS) entry which is preliminary data.</text>
</comment>
<feature type="region of interest" description="Disordered" evidence="1">
    <location>
        <begin position="173"/>
        <end position="195"/>
    </location>
</feature>
<feature type="compositionally biased region" description="Pro residues" evidence="1">
    <location>
        <begin position="9"/>
        <end position="44"/>
    </location>
</feature>
<dbReference type="OrthoDB" id="539020at2759"/>
<feature type="region of interest" description="Disordered" evidence="1">
    <location>
        <begin position="217"/>
        <end position="264"/>
    </location>
</feature>
<feature type="region of interest" description="Disordered" evidence="1">
    <location>
        <begin position="603"/>
        <end position="629"/>
    </location>
</feature>
<keyword evidence="4" id="KW-1185">Reference proteome</keyword>
<organism evidence="3 4">
    <name type="scientific">Chlamydomonas schloesseri</name>
    <dbReference type="NCBI Taxonomy" id="2026947"/>
    <lineage>
        <taxon>Eukaryota</taxon>
        <taxon>Viridiplantae</taxon>
        <taxon>Chlorophyta</taxon>
        <taxon>core chlorophytes</taxon>
        <taxon>Chlorophyceae</taxon>
        <taxon>CS clade</taxon>
        <taxon>Chlamydomonadales</taxon>
        <taxon>Chlamydomonadaceae</taxon>
        <taxon>Chlamydomonas</taxon>
    </lineage>
</organism>
<sequence length="745" mass="77196">MGMHAPPAQQQPPVRPPPSASPRLASPPPPHPPQPSPRGAPSPAPSHGEPTYATYTSRIDGDEILVLTVQLDKRSGSGSSSGSGTGTGADTPPGQGEGSDSPPAEPGGSSTDGSTVVDDEQRLYFRVRPEGTGGPLPDGTTPLVYRRLLFSAPVDPVDVAALETGDLVYHKGQERRRAPAVAAAATSAGRRRGRSRQLLLVSSTAGRALEAVQDELLGSDGGSSSAAGSSSSGGGSSSSNASSSRRRTEDGVPEADAADTQPNLVSGVDLDWDSDFFNATYINRKANSFYNDKARVPDLLAQLGRPVDVTSVTLILNVCGVNNTITSEQLDAYYFGSGDGASGSGGSGAQDGPTLKNFFDTCSHGYAPFKRERNLILGPINVPCAAVPSSGRPFDTHRGCSDRELFGWSGWALDWVMQNAPHVPLDRYSSTRRIFLLPDLPACASWTSLASVGCSANCPVFLKVAADATPREVVSQLMHDLGHTYSFSHAGAVASAVGSDQPPAPGPRADIGCPMGSASEEVGLVCPNAANAWKAGWVTLLDEAAVVNSAQQLVTFKLPPAAVRDTSVVQVAVTPEWRDGGGGGGGHTNYFYISFRMSPALPATPPAAEGTDGSGGDATPAPKPDPGLYDAGLDPSLDIKVFVHQYDGLTVRMGTPYKPVLVGSSGSLSPGAIITMPQQVMKYFKVRVGAPDFEGAPVTVCTSPPGGMPISEQPEPGNCDMCYDGVDNDCNGATDQEDGSCEGCF</sequence>
<evidence type="ECO:0000256" key="1">
    <source>
        <dbReference type="SAM" id="MobiDB-lite"/>
    </source>
</evidence>
<accession>A0A835WG77</accession>
<dbReference type="Pfam" id="PF05548">
    <property type="entry name" value="Peptidase_M11"/>
    <property type="match status" value="1"/>
</dbReference>
<feature type="region of interest" description="Disordered" evidence="1">
    <location>
        <begin position="1"/>
        <end position="121"/>
    </location>
</feature>
<dbReference type="EMBL" id="JAEHOD010000025">
    <property type="protein sequence ID" value="KAG2446831.1"/>
    <property type="molecule type" value="Genomic_DNA"/>
</dbReference>
<reference evidence="3" key="1">
    <citation type="journal article" date="2020" name="bioRxiv">
        <title>Comparative genomics of Chlamydomonas.</title>
        <authorList>
            <person name="Craig R.J."/>
            <person name="Hasan A.R."/>
            <person name="Ness R.W."/>
            <person name="Keightley P.D."/>
        </authorList>
    </citation>
    <scope>NUCLEOTIDE SEQUENCE</scope>
    <source>
        <strain evidence="3">CCAP 11/173</strain>
    </source>
</reference>